<dbReference type="OrthoDB" id="9806984at2"/>
<evidence type="ECO:0000313" key="10">
    <source>
        <dbReference type="EMBL" id="PMS32275.1"/>
    </source>
</evidence>
<dbReference type="AlphaFoldDB" id="A0A2N7WSL9"/>
<keyword evidence="4 7" id="KW-0812">Transmembrane</keyword>
<keyword evidence="2" id="KW-1003">Cell membrane</keyword>
<keyword evidence="11" id="KW-1185">Reference proteome</keyword>
<name>A0A2N7WSL9_9BURK</name>
<sequence length="431" mass="45645">MSDGPPQRTPAVVKRTSWPGWIWSVPIAALAVAGWIGIRALVQGGEKVTVTFDNAYGMKADDTSVTMRGLKIGSVSELTLAPDGRHIKAVLKIDRAEKQYLRSGTRFYLHGAKPDIVDPSSFKGLISGPQIVMEPGPGKPARQFDGTDRAPALAPEHRPTVQYVVYLSGPAGELKPGAQVELLGFPVGTVIKTTLKYDARTGALATPVEIALDPSQLGLATATTDSGSDAKTLVDTMLKRLVAEGLRAQLTQDPPLVGSRKVKLDFVQDAPSATLMTENGATVIPTASSAGVDGIVSKADQVMSKINGLPIHETGEDVRKTVSQLRRLSSSPKIPDTISHIDGAAAQADQTLQQVSPQIRALAAQLRETASEVESTARAANRTLGAGAGSQNDLPDTLHELTNTARSIRSLADHLDQHPEELLRGRPGNAK</sequence>
<gene>
    <name evidence="10" type="ORF">C0Z16_06555</name>
    <name evidence="9" type="ORF">LMG27174_05941</name>
</gene>
<evidence type="ECO:0000256" key="3">
    <source>
        <dbReference type="ARBA" id="ARBA00022519"/>
    </source>
</evidence>
<evidence type="ECO:0000313" key="9">
    <source>
        <dbReference type="EMBL" id="CAB3732511.1"/>
    </source>
</evidence>
<dbReference type="GO" id="GO:0005886">
    <property type="term" value="C:plasma membrane"/>
    <property type="evidence" value="ECO:0007669"/>
    <property type="project" value="UniProtKB-SubCell"/>
</dbReference>
<evidence type="ECO:0000313" key="12">
    <source>
        <dbReference type="Proteomes" id="UP000494205"/>
    </source>
</evidence>
<reference evidence="10 11" key="1">
    <citation type="submission" date="2018-01" db="EMBL/GenBank/DDBJ databases">
        <title>Whole genome analyses suggest that Burkholderia sensu lato contains two further novel genera in the rhizoxinica-symbiotica group Mycetohabitans gen. nov., and Trinickia gen. nov.: implications for the evolution of diazotrophy and nodulation in the Burkholderiaceae.</title>
        <authorList>
            <person name="Estrada-de los Santos P."/>
            <person name="Palmer M."/>
            <person name="Chavez-Ramirez B."/>
            <person name="Beukes C."/>
            <person name="Steenkamp E.T."/>
            <person name="Hirsch A.M."/>
            <person name="Manyaka P."/>
            <person name="Maluk M."/>
            <person name="Lafos M."/>
            <person name="Crook M."/>
            <person name="Gross E."/>
            <person name="Simon M.F."/>
            <person name="Bueno dos Reis Junior F."/>
            <person name="Poole P.S."/>
            <person name="Venter S.N."/>
            <person name="James E.K."/>
        </authorList>
    </citation>
    <scope>NUCLEOTIDE SEQUENCE [LARGE SCALE GENOMIC DNA]</scope>
    <source>
        <strain evidence="10 11">WSM 3937</strain>
    </source>
</reference>
<dbReference type="Pfam" id="PF02470">
    <property type="entry name" value="MlaD"/>
    <property type="match status" value="1"/>
</dbReference>
<keyword evidence="6 7" id="KW-0472">Membrane</keyword>
<dbReference type="EMBL" id="CADIJZ010000028">
    <property type="protein sequence ID" value="CAB3732511.1"/>
    <property type="molecule type" value="Genomic_DNA"/>
</dbReference>
<protein>
    <submittedName>
        <fullName evidence="10">Mammalian cell entry protein</fullName>
    </submittedName>
</protein>
<evidence type="ECO:0000259" key="8">
    <source>
        <dbReference type="Pfam" id="PF02470"/>
    </source>
</evidence>
<feature type="domain" description="Mce/MlaD" evidence="8">
    <location>
        <begin position="45"/>
        <end position="109"/>
    </location>
</feature>
<dbReference type="EMBL" id="PNXY01000004">
    <property type="protein sequence ID" value="PMS32275.1"/>
    <property type="molecule type" value="Genomic_DNA"/>
</dbReference>
<dbReference type="InterPro" id="IPR051800">
    <property type="entry name" value="PqiA-PqiB_transport"/>
</dbReference>
<accession>A0A2N7WSL9</accession>
<dbReference type="PANTHER" id="PTHR30462:SF0">
    <property type="entry name" value="INTERMEMBRANE TRANSPORT PROTEIN YEBT"/>
    <property type="match status" value="1"/>
</dbReference>
<proteinExistence type="predicted"/>
<reference evidence="9 12" key="2">
    <citation type="submission" date="2020-04" db="EMBL/GenBank/DDBJ databases">
        <authorList>
            <person name="De Canck E."/>
        </authorList>
    </citation>
    <scope>NUCLEOTIDE SEQUENCE [LARGE SCALE GENOMIC DNA]</scope>
    <source>
        <strain evidence="9 12">LMG 27174</strain>
    </source>
</reference>
<keyword evidence="5 7" id="KW-1133">Transmembrane helix</keyword>
<evidence type="ECO:0000256" key="4">
    <source>
        <dbReference type="ARBA" id="ARBA00022692"/>
    </source>
</evidence>
<evidence type="ECO:0000256" key="7">
    <source>
        <dbReference type="SAM" id="Phobius"/>
    </source>
</evidence>
<evidence type="ECO:0000256" key="5">
    <source>
        <dbReference type="ARBA" id="ARBA00022989"/>
    </source>
</evidence>
<comment type="subcellular location">
    <subcellularLocation>
        <location evidence="1">Cell inner membrane</location>
    </subcellularLocation>
</comment>
<keyword evidence="3" id="KW-0997">Cell inner membrane</keyword>
<evidence type="ECO:0000256" key="1">
    <source>
        <dbReference type="ARBA" id="ARBA00004533"/>
    </source>
</evidence>
<organism evidence="9 12">
    <name type="scientific">Paraburkholderia rhynchosiae</name>
    <dbReference type="NCBI Taxonomy" id="487049"/>
    <lineage>
        <taxon>Bacteria</taxon>
        <taxon>Pseudomonadati</taxon>
        <taxon>Pseudomonadota</taxon>
        <taxon>Betaproteobacteria</taxon>
        <taxon>Burkholderiales</taxon>
        <taxon>Burkholderiaceae</taxon>
        <taxon>Paraburkholderia</taxon>
    </lineage>
</organism>
<dbReference type="InterPro" id="IPR003399">
    <property type="entry name" value="Mce/MlaD"/>
</dbReference>
<dbReference type="Proteomes" id="UP000494205">
    <property type="component" value="Unassembled WGS sequence"/>
</dbReference>
<dbReference type="RefSeq" id="WP_102631373.1">
    <property type="nucleotide sequence ID" value="NZ_CADIJZ010000028.1"/>
</dbReference>
<evidence type="ECO:0000313" key="11">
    <source>
        <dbReference type="Proteomes" id="UP000235659"/>
    </source>
</evidence>
<evidence type="ECO:0000256" key="6">
    <source>
        <dbReference type="ARBA" id="ARBA00023136"/>
    </source>
</evidence>
<dbReference type="Proteomes" id="UP000235659">
    <property type="component" value="Unassembled WGS sequence"/>
</dbReference>
<feature type="transmembrane region" description="Helical" evidence="7">
    <location>
        <begin position="20"/>
        <end position="42"/>
    </location>
</feature>
<dbReference type="PANTHER" id="PTHR30462">
    <property type="entry name" value="INTERMEMBRANE TRANSPORT PROTEIN PQIB-RELATED"/>
    <property type="match status" value="1"/>
</dbReference>
<evidence type="ECO:0000256" key="2">
    <source>
        <dbReference type="ARBA" id="ARBA00022475"/>
    </source>
</evidence>